<dbReference type="Gene3D" id="1.10.510.10">
    <property type="entry name" value="Transferase(Phosphotransferase) domain 1"/>
    <property type="match status" value="1"/>
</dbReference>
<dbReference type="Gene3D" id="3.30.200.20">
    <property type="entry name" value="Phosphorylase Kinase, domain 1"/>
    <property type="match status" value="1"/>
</dbReference>
<dbReference type="Proteomes" id="UP000825886">
    <property type="component" value="Chromosome"/>
</dbReference>
<evidence type="ECO:0000313" key="3">
    <source>
        <dbReference type="Proteomes" id="UP000825886"/>
    </source>
</evidence>
<name>A0ABX9ALG6_9ENTR</name>
<accession>A0ABX9ALG6</accession>
<proteinExistence type="predicted"/>
<dbReference type="InterPro" id="IPR054466">
    <property type="entry name" value="OspG_kinase"/>
</dbReference>
<protein>
    <recommendedName>
        <fullName evidence="1">Kinase OspG kinase domain-containing protein</fullName>
    </recommendedName>
</protein>
<keyword evidence="3" id="KW-1185">Reference proteome</keyword>
<sequence length="984" mass="112164">MPVSAIQHRLSTACYLDKPCKNKREKVLESINSNSSVSVHDFSSHISHVQNSPRIFSPSPAPVFARKGSMVTTLQLMLLFNVLNRTGAASFAYKENLLSIMDNDSALAKRNYFIDSNPVSVSFADDGPVSSRSLLLPEIEQERASYANSNSIVFINQNSHILFDDQKKNALIAAIKHYLVSDGQLSLEEGQDLELSLQQWAKAGPVFIAPLRESTDRIKRALLPEFDPRTGEHIKEHCAFEEEILNASGENEGKLLLFQAQRAENPFRMIYDDTEGGPLPEARGAAAGLNFVTDLLTLGIKPLIGKLIANAKRREYYKNQGDEICAERFRRLNIAEIATSLDVGGISFKFRGVTRKVKPTELLHTTPGQQRAAYYVRNPQNGIKKEILLELQPGNTAIHTEGREIFLKPTDKPNEFMTYHPYAIKPELLQRKVIVDEETLAWRYADTFDTANLNVEVREGKKQIPLYGEYYDLNKNGEGKFEIVLRKASGSHEFVPVYLEPLSNTWHMRTHNQHPVFTHEQENIINTLRIEPDRGFNYIPCTNNNPRYYGSGKIYRAEKIDDTSHYTWGRYIEMNGDIVPVREVVSPGRGVHYEVYNSHYPDKEHYLISWDGRRWVFERPTSVHVSRSLEKQITADMFTQNIDVTHLSSPDKNGLLWNESNQSYLNINSQFIRVKKVGNNRFLLIKAVHDPKMVLRLKNNTFYKENIAERLQNIMAVGMGGRKRKTALSVLKEVDGFSEASAEKLLSEYRFQEKGLFNDYAFALEVEQTGKIPPWAKRLKKDYPPEPGTSQVMDTITLMRPDFPELKVDFNVGKLVGEGTNGEVFIDADDNAYLIKVYLENEGESIAEAVKHEAEVFRRYYGEDAAMHLVDEEGVSYVRMYKIPGETLSALPPGSLPNNAEEKFVDMIERLNKLGIMHDDLHSENVLWDSSSQSFFPIDINNIKEKFFKSDINEKIAINNYDEKNWSSVLNDIAAKKRKQRNAE</sequence>
<evidence type="ECO:0000313" key="2">
    <source>
        <dbReference type="EMBL" id="QZN95131.1"/>
    </source>
</evidence>
<organism evidence="2 3">
    <name type="scientific">Symbiopectobacterium purcellii</name>
    <dbReference type="NCBI Taxonomy" id="2871826"/>
    <lineage>
        <taxon>Bacteria</taxon>
        <taxon>Pseudomonadati</taxon>
        <taxon>Pseudomonadota</taxon>
        <taxon>Gammaproteobacteria</taxon>
        <taxon>Enterobacterales</taxon>
        <taxon>Enterobacteriaceae</taxon>
    </lineage>
</organism>
<dbReference type="SUPFAM" id="SSF56112">
    <property type="entry name" value="Protein kinase-like (PK-like)"/>
    <property type="match status" value="1"/>
</dbReference>
<gene>
    <name evidence="2" type="ORF">K6K13_18190</name>
</gene>
<dbReference type="Pfam" id="PF22303">
    <property type="entry name" value="OspG_kinase"/>
    <property type="match status" value="1"/>
</dbReference>
<evidence type="ECO:0000259" key="1">
    <source>
        <dbReference type="Pfam" id="PF22303"/>
    </source>
</evidence>
<dbReference type="InterPro" id="IPR011009">
    <property type="entry name" value="Kinase-like_dom_sf"/>
</dbReference>
<dbReference type="RefSeq" id="WP_222158239.1">
    <property type="nucleotide sequence ID" value="NZ_CP081864.1"/>
</dbReference>
<reference evidence="2 3" key="1">
    <citation type="submission" date="2021-08" db="EMBL/GenBank/DDBJ databases">
        <title>Culture and genomic analysis of Symbiopectobacterium purcellii sp. nov. gen. nov., isolated from the leafhopper Empoasca decipiens.</title>
        <authorList>
            <person name="Nadal-Jimenez P."/>
            <person name="Siozios S."/>
            <person name="Halliday N."/>
            <person name="Camara M."/>
            <person name="Hurst G.D.D."/>
        </authorList>
    </citation>
    <scope>NUCLEOTIDE SEQUENCE [LARGE SCALE GENOMIC DNA]</scope>
    <source>
        <strain evidence="2 3">SyEd1</strain>
    </source>
</reference>
<dbReference type="EMBL" id="CP081864">
    <property type="protein sequence ID" value="QZN95131.1"/>
    <property type="molecule type" value="Genomic_DNA"/>
</dbReference>
<feature type="domain" description="Kinase OspG kinase" evidence="1">
    <location>
        <begin position="815"/>
        <end position="959"/>
    </location>
</feature>